<evidence type="ECO:0000256" key="8">
    <source>
        <dbReference type="ARBA" id="ARBA00023274"/>
    </source>
</evidence>
<dbReference type="GO" id="GO:0005730">
    <property type="term" value="C:nucleolus"/>
    <property type="evidence" value="ECO:0007669"/>
    <property type="project" value="UniProtKB-SubCell"/>
</dbReference>
<dbReference type="GO" id="GO:0005786">
    <property type="term" value="C:signal recognition particle, endoplasmic reticulum targeting"/>
    <property type="evidence" value="ECO:0007669"/>
    <property type="project" value="UniProtKB-KW"/>
</dbReference>
<dbReference type="InterPro" id="IPR034652">
    <property type="entry name" value="SRP68-RBD"/>
</dbReference>
<keyword evidence="6 10" id="KW-0733">Signal recognition particle</keyword>
<evidence type="ECO:0000256" key="9">
    <source>
        <dbReference type="ARBA" id="ARBA00029498"/>
    </source>
</evidence>
<evidence type="ECO:0000313" key="11">
    <source>
        <dbReference type="EMBL" id="KAF9785890.1"/>
    </source>
</evidence>
<dbReference type="Pfam" id="PF16969">
    <property type="entry name" value="SRP68"/>
    <property type="match status" value="1"/>
</dbReference>
<dbReference type="InterPro" id="IPR026258">
    <property type="entry name" value="SRP68"/>
</dbReference>
<keyword evidence="12" id="KW-1185">Reference proteome</keyword>
<dbReference type="CDD" id="cd15481">
    <property type="entry name" value="SRP68-RBD"/>
    <property type="match status" value="1"/>
</dbReference>
<reference evidence="11" key="2">
    <citation type="submission" date="2020-11" db="EMBL/GenBank/DDBJ databases">
        <authorList>
            <consortium name="DOE Joint Genome Institute"/>
            <person name="Kuo A."/>
            <person name="Miyauchi S."/>
            <person name="Kiss E."/>
            <person name="Drula E."/>
            <person name="Kohler A."/>
            <person name="Sanchez-Garcia M."/>
            <person name="Andreopoulos B."/>
            <person name="Barry K.W."/>
            <person name="Bonito G."/>
            <person name="Buee M."/>
            <person name="Carver A."/>
            <person name="Chen C."/>
            <person name="Cichocki N."/>
            <person name="Clum A."/>
            <person name="Culley D."/>
            <person name="Crous P.W."/>
            <person name="Fauchery L."/>
            <person name="Girlanda M."/>
            <person name="Hayes R."/>
            <person name="Keri Z."/>
            <person name="Labutti K."/>
            <person name="Lipzen A."/>
            <person name="Lombard V."/>
            <person name="Magnuson J."/>
            <person name="Maillard F."/>
            <person name="Morin E."/>
            <person name="Murat C."/>
            <person name="Nolan M."/>
            <person name="Ohm R."/>
            <person name="Pangilinan J."/>
            <person name="Pereira M."/>
            <person name="Perotto S."/>
            <person name="Peter M."/>
            <person name="Riley R."/>
            <person name="Sitrit Y."/>
            <person name="Stielow B."/>
            <person name="Szollosi G."/>
            <person name="Zifcakova L."/>
            <person name="Stursova M."/>
            <person name="Spatafora J.W."/>
            <person name="Tedersoo L."/>
            <person name="Vaario L.-M."/>
            <person name="Yamada A."/>
            <person name="Yan M."/>
            <person name="Wang P."/>
            <person name="Xu J."/>
            <person name="Bruns T."/>
            <person name="Baldrian P."/>
            <person name="Vilgalys R."/>
            <person name="Henrissat B."/>
            <person name="Grigoriev I.V."/>
            <person name="Hibbett D."/>
            <person name="Nagy L.G."/>
            <person name="Martin F.M."/>
        </authorList>
    </citation>
    <scope>NUCLEOTIDE SEQUENCE</scope>
    <source>
        <strain evidence="11">UH-Tt-Lm1</strain>
    </source>
</reference>
<evidence type="ECO:0000313" key="12">
    <source>
        <dbReference type="Proteomes" id="UP000736335"/>
    </source>
</evidence>
<protein>
    <recommendedName>
        <fullName evidence="9 10">Signal recognition particle subunit SRP68</fullName>
        <shortName evidence="10">SRP68</shortName>
    </recommendedName>
</protein>
<keyword evidence="8 10" id="KW-0687">Ribonucleoprotein</keyword>
<evidence type="ECO:0000256" key="10">
    <source>
        <dbReference type="PIRNR" id="PIRNR038995"/>
    </source>
</evidence>
<dbReference type="OrthoDB" id="10255118at2759"/>
<comment type="similarity">
    <text evidence="3 10">Belongs to the SRP68 family.</text>
</comment>
<dbReference type="GO" id="GO:0005047">
    <property type="term" value="F:signal recognition particle binding"/>
    <property type="evidence" value="ECO:0007669"/>
    <property type="project" value="InterPro"/>
</dbReference>
<keyword evidence="7" id="KW-0539">Nucleus</keyword>
<evidence type="ECO:0000256" key="6">
    <source>
        <dbReference type="ARBA" id="ARBA00023135"/>
    </source>
</evidence>
<evidence type="ECO:0000256" key="1">
    <source>
        <dbReference type="ARBA" id="ARBA00004496"/>
    </source>
</evidence>
<dbReference type="EMBL" id="WIUZ02000006">
    <property type="protein sequence ID" value="KAF9785890.1"/>
    <property type="molecule type" value="Genomic_DNA"/>
</dbReference>
<dbReference type="PANTHER" id="PTHR12860:SF0">
    <property type="entry name" value="SIGNAL RECOGNITION PARTICLE SUBUNIT SRP68"/>
    <property type="match status" value="1"/>
</dbReference>
<name>A0A9P6L7N7_9AGAM</name>
<evidence type="ECO:0000256" key="3">
    <source>
        <dbReference type="ARBA" id="ARBA00009352"/>
    </source>
</evidence>
<keyword evidence="5 10" id="KW-0694">RNA-binding</keyword>
<proteinExistence type="inferred from homology"/>
<reference evidence="11" key="1">
    <citation type="journal article" date="2020" name="Nat. Commun.">
        <title>Large-scale genome sequencing of mycorrhizal fungi provides insights into the early evolution of symbiotic traits.</title>
        <authorList>
            <person name="Miyauchi S."/>
            <person name="Kiss E."/>
            <person name="Kuo A."/>
            <person name="Drula E."/>
            <person name="Kohler A."/>
            <person name="Sanchez-Garcia M."/>
            <person name="Morin E."/>
            <person name="Andreopoulos B."/>
            <person name="Barry K.W."/>
            <person name="Bonito G."/>
            <person name="Buee M."/>
            <person name="Carver A."/>
            <person name="Chen C."/>
            <person name="Cichocki N."/>
            <person name="Clum A."/>
            <person name="Culley D."/>
            <person name="Crous P.W."/>
            <person name="Fauchery L."/>
            <person name="Girlanda M."/>
            <person name="Hayes R.D."/>
            <person name="Keri Z."/>
            <person name="LaButti K."/>
            <person name="Lipzen A."/>
            <person name="Lombard V."/>
            <person name="Magnuson J."/>
            <person name="Maillard F."/>
            <person name="Murat C."/>
            <person name="Nolan M."/>
            <person name="Ohm R.A."/>
            <person name="Pangilinan J."/>
            <person name="Pereira M.F."/>
            <person name="Perotto S."/>
            <person name="Peter M."/>
            <person name="Pfister S."/>
            <person name="Riley R."/>
            <person name="Sitrit Y."/>
            <person name="Stielow J.B."/>
            <person name="Szollosi G."/>
            <person name="Zifcakova L."/>
            <person name="Stursova M."/>
            <person name="Spatafora J.W."/>
            <person name="Tedersoo L."/>
            <person name="Vaario L.M."/>
            <person name="Yamada A."/>
            <person name="Yan M."/>
            <person name="Wang P."/>
            <person name="Xu J."/>
            <person name="Bruns T."/>
            <person name="Baldrian P."/>
            <person name="Vilgalys R."/>
            <person name="Dunand C."/>
            <person name="Henrissat B."/>
            <person name="Grigoriev I.V."/>
            <person name="Hibbett D."/>
            <person name="Nagy L.G."/>
            <person name="Martin F.M."/>
        </authorList>
    </citation>
    <scope>NUCLEOTIDE SEQUENCE</scope>
    <source>
        <strain evidence="11">UH-Tt-Lm1</strain>
    </source>
</reference>
<evidence type="ECO:0000256" key="4">
    <source>
        <dbReference type="ARBA" id="ARBA00022490"/>
    </source>
</evidence>
<sequence>MSDTVISFRALLLVNEQRNAYGLRYGDYTRYRKHCANRTHRLRHSLKFTHGKGKEFKKLPPITPEVVNCGHLQLLLFEAERAWAHSHELISLSLDPTKVDKRSAFRRSATSRFRRAINWSTQLLSLAQSLYASKRLSAENILELTTYSLILNGRFLRSREEQLPDALSQLGIARYLLDNLCAQATSSRDQALATSLIDEIGPEIRYCAHQLGSKKAYDVDGIVKELVAIHKDKLVQDCDNILDALKGEAAGAAQGLPKQKLNTPMWEGKPVPVRNPELVDALLKVQEAEAKLSPGKKSSGGDKVQLGTNTTKRSVGAYDAVLSALSDSEEVARKQVETQQLSGSTAAVSVGGRDIEFVHAFIVYQLLARRTERDHLLINALLSSHQPRMPRSSLERGQVDGRLFPAVVKLLDTVLQNLAQMRTLSVVDESPDLSSGVDGRISFTKSRRCFFLARCYAPLKRYAEALALVQRSQLHLREARSVISTVSEGGSGLAPSTSFYPLADSDCDTLDEEMLRVGSELKRDWFSFNGGSPTPDNESHKKPLFFDIALNYVELDMDQLQARAGKVPTPTPALIKPQPQLPLVQKGLALKAKAEEITRPATPEPQAETSRGGLSSLLGGWWGRKLS</sequence>
<comment type="function">
    <text evidence="10">Component of the signal recognition particle (SRP) complex, a ribonucleoprotein complex that mediates the cotranslational targeting of secretory and membrane proteins to the endoplasmic reticulum (ER). The SRP complex interacts with the signal sequence in nascent secretory and membrane proteins and directs them to the membrane of the ER.</text>
</comment>
<evidence type="ECO:0000256" key="2">
    <source>
        <dbReference type="ARBA" id="ARBA00004604"/>
    </source>
</evidence>
<dbReference type="GO" id="GO:0030942">
    <property type="term" value="F:endoplasmic reticulum signal peptide binding"/>
    <property type="evidence" value="ECO:0007669"/>
    <property type="project" value="InterPro"/>
</dbReference>
<comment type="caution">
    <text evidence="11">The sequence shown here is derived from an EMBL/GenBank/DDBJ whole genome shotgun (WGS) entry which is preliminary data.</text>
</comment>
<evidence type="ECO:0000256" key="5">
    <source>
        <dbReference type="ARBA" id="ARBA00022884"/>
    </source>
</evidence>
<accession>A0A9P6L7N7</accession>
<dbReference type="GO" id="GO:0006614">
    <property type="term" value="P:SRP-dependent cotranslational protein targeting to membrane"/>
    <property type="evidence" value="ECO:0007669"/>
    <property type="project" value="InterPro"/>
</dbReference>
<dbReference type="PANTHER" id="PTHR12860">
    <property type="entry name" value="SIGNAL RECOGNITION PARTICLE 68 KDA PROTEIN"/>
    <property type="match status" value="1"/>
</dbReference>
<organism evidence="11 12">
    <name type="scientific">Thelephora terrestris</name>
    <dbReference type="NCBI Taxonomy" id="56493"/>
    <lineage>
        <taxon>Eukaryota</taxon>
        <taxon>Fungi</taxon>
        <taxon>Dikarya</taxon>
        <taxon>Basidiomycota</taxon>
        <taxon>Agaricomycotina</taxon>
        <taxon>Agaricomycetes</taxon>
        <taxon>Thelephorales</taxon>
        <taxon>Thelephoraceae</taxon>
        <taxon>Thelephora</taxon>
    </lineage>
</organism>
<evidence type="ECO:0000256" key="7">
    <source>
        <dbReference type="ARBA" id="ARBA00023242"/>
    </source>
</evidence>
<dbReference type="InterPro" id="IPR038253">
    <property type="entry name" value="SRP68_N_sf"/>
</dbReference>
<comment type="subcellular location">
    <subcellularLocation>
        <location evidence="1 10">Cytoplasm</location>
    </subcellularLocation>
    <subcellularLocation>
        <location evidence="2">Nucleus</location>
        <location evidence="2">Nucleolus</location>
    </subcellularLocation>
</comment>
<dbReference type="GO" id="GO:0008312">
    <property type="term" value="F:7S RNA binding"/>
    <property type="evidence" value="ECO:0007669"/>
    <property type="project" value="InterPro"/>
</dbReference>
<keyword evidence="4 10" id="KW-0963">Cytoplasm</keyword>
<dbReference type="Proteomes" id="UP000736335">
    <property type="component" value="Unassembled WGS sequence"/>
</dbReference>
<dbReference type="Gene3D" id="1.10.3450.40">
    <property type="entry name" value="Signal recognition particle, SRP68 subunit, RNA-binding domain"/>
    <property type="match status" value="1"/>
</dbReference>
<dbReference type="AlphaFoldDB" id="A0A9P6L7N7"/>
<gene>
    <name evidence="11" type="ORF">BJ322DRAFT_1056828</name>
</gene>
<dbReference type="PIRSF" id="PIRSF038995">
    <property type="entry name" value="SRP68"/>
    <property type="match status" value="1"/>
</dbReference>